<proteinExistence type="predicted"/>
<organism evidence="1 2">
    <name type="scientific">Jiangella alkaliphila</name>
    <dbReference type="NCBI Taxonomy" id="419479"/>
    <lineage>
        <taxon>Bacteria</taxon>
        <taxon>Bacillati</taxon>
        <taxon>Actinomycetota</taxon>
        <taxon>Actinomycetes</taxon>
        <taxon>Jiangellales</taxon>
        <taxon>Jiangellaceae</taxon>
        <taxon>Jiangella</taxon>
    </lineage>
</organism>
<dbReference type="EMBL" id="LT629791">
    <property type="protein sequence ID" value="SDU42704.1"/>
    <property type="molecule type" value="Genomic_DNA"/>
</dbReference>
<evidence type="ECO:0000313" key="2">
    <source>
        <dbReference type="Proteomes" id="UP000182977"/>
    </source>
</evidence>
<keyword evidence="2" id="KW-1185">Reference proteome</keyword>
<reference evidence="2" key="1">
    <citation type="submission" date="2016-10" db="EMBL/GenBank/DDBJ databases">
        <authorList>
            <person name="Varghese N."/>
            <person name="Submissions S."/>
        </authorList>
    </citation>
    <scope>NUCLEOTIDE SEQUENCE [LARGE SCALE GENOMIC DNA]</scope>
    <source>
        <strain evidence="2">DSM 45079</strain>
    </source>
</reference>
<accession>A0A1H2IF35</accession>
<evidence type="ECO:0000313" key="1">
    <source>
        <dbReference type="EMBL" id="SDU42704.1"/>
    </source>
</evidence>
<protein>
    <recommendedName>
        <fullName evidence="3">Phage tail tube protein</fullName>
    </recommendedName>
</protein>
<dbReference type="Proteomes" id="UP000182977">
    <property type="component" value="Chromosome I"/>
</dbReference>
<dbReference type="AlphaFoldDB" id="A0A1H2IF35"/>
<name>A0A1H2IF35_9ACTN</name>
<gene>
    <name evidence="1" type="ORF">SAMN04488563_1665</name>
</gene>
<dbReference type="RefSeq" id="WP_197683581.1">
    <property type="nucleotide sequence ID" value="NZ_LBMC01000040.1"/>
</dbReference>
<dbReference type="STRING" id="419479.SAMN04488563_1665"/>
<evidence type="ECO:0008006" key="3">
    <source>
        <dbReference type="Google" id="ProtNLM"/>
    </source>
</evidence>
<sequence length="137" mass="14476">MKETGLGWTTLDVDDAAGTPQDIRNDVTNFNFATPRGVQDVTGIDKSAFERLLLLADFSITLNGVFNDAASDASHMVLRTVPSTSVARTTTIVISGQSLPVEALYTDYALTRNADGSLTWTAPGVLANGAVPTWATA</sequence>